<dbReference type="Pfam" id="PF00528">
    <property type="entry name" value="BPD_transp_1"/>
    <property type="match status" value="2"/>
</dbReference>
<evidence type="ECO:0000256" key="1">
    <source>
        <dbReference type="ARBA" id="ARBA00004429"/>
    </source>
</evidence>
<evidence type="ECO:0000256" key="2">
    <source>
        <dbReference type="ARBA" id="ARBA00022448"/>
    </source>
</evidence>
<name>B8FIJ5_DESAL</name>
<feature type="transmembrane region" description="Helical" evidence="8">
    <location>
        <begin position="353"/>
        <end position="375"/>
    </location>
</feature>
<evidence type="ECO:0000256" key="5">
    <source>
        <dbReference type="ARBA" id="ARBA00022692"/>
    </source>
</evidence>
<comment type="similarity">
    <text evidence="8">Belongs to the binding-protein-dependent transport system permease family.</text>
</comment>
<keyword evidence="6 8" id="KW-1133">Transmembrane helix</keyword>
<evidence type="ECO:0000313" key="11">
    <source>
        <dbReference type="Proteomes" id="UP000000739"/>
    </source>
</evidence>
<keyword evidence="11" id="KW-1185">Reference proteome</keyword>
<evidence type="ECO:0000256" key="4">
    <source>
        <dbReference type="ARBA" id="ARBA00022519"/>
    </source>
</evidence>
<organism evidence="10 11">
    <name type="scientific">Desulfatibacillum aliphaticivorans</name>
    <dbReference type="NCBI Taxonomy" id="218208"/>
    <lineage>
        <taxon>Bacteria</taxon>
        <taxon>Pseudomonadati</taxon>
        <taxon>Thermodesulfobacteriota</taxon>
        <taxon>Desulfobacteria</taxon>
        <taxon>Desulfobacterales</taxon>
        <taxon>Desulfatibacillaceae</taxon>
        <taxon>Desulfatibacillum</taxon>
    </lineage>
</organism>
<dbReference type="HOGENOM" id="CLU_021838_2_1_7"/>
<feature type="transmembrane region" description="Helical" evidence="8">
    <location>
        <begin position="56"/>
        <end position="80"/>
    </location>
</feature>
<protein>
    <submittedName>
        <fullName evidence="10">Binding-protein-dependent transport systems inner membrane component</fullName>
    </submittedName>
</protein>
<keyword evidence="3" id="KW-1003">Cell membrane</keyword>
<keyword evidence="4" id="KW-0997">Cell inner membrane</keyword>
<feature type="domain" description="ABC transmembrane type-1" evidence="9">
    <location>
        <begin position="54"/>
        <end position="244"/>
    </location>
</feature>
<keyword evidence="2 8" id="KW-0813">Transport</keyword>
<feature type="domain" description="ABC transmembrane type-1" evidence="9">
    <location>
        <begin position="315"/>
        <end position="513"/>
    </location>
</feature>
<evidence type="ECO:0000256" key="6">
    <source>
        <dbReference type="ARBA" id="ARBA00022989"/>
    </source>
</evidence>
<evidence type="ECO:0000256" key="3">
    <source>
        <dbReference type="ARBA" id="ARBA00022475"/>
    </source>
</evidence>
<evidence type="ECO:0000256" key="8">
    <source>
        <dbReference type="RuleBase" id="RU363032"/>
    </source>
</evidence>
<dbReference type="PROSITE" id="PS50928">
    <property type="entry name" value="ABC_TM1"/>
    <property type="match status" value="2"/>
</dbReference>
<feature type="transmembrane region" description="Helical" evidence="8">
    <location>
        <begin position="381"/>
        <end position="402"/>
    </location>
</feature>
<dbReference type="InterPro" id="IPR035906">
    <property type="entry name" value="MetI-like_sf"/>
</dbReference>
<proteinExistence type="inferred from homology"/>
<dbReference type="PANTHER" id="PTHR43357:SF3">
    <property type="entry name" value="FE(3+)-TRANSPORT SYSTEM PERMEASE PROTEIN FBPB 2"/>
    <property type="match status" value="1"/>
</dbReference>
<feature type="transmembrane region" description="Helical" evidence="8">
    <location>
        <begin position="92"/>
        <end position="109"/>
    </location>
</feature>
<dbReference type="PANTHER" id="PTHR43357">
    <property type="entry name" value="INNER MEMBRANE ABC TRANSPORTER PERMEASE PROTEIN YDCV"/>
    <property type="match status" value="1"/>
</dbReference>
<evidence type="ECO:0000256" key="7">
    <source>
        <dbReference type="ARBA" id="ARBA00023136"/>
    </source>
</evidence>
<keyword evidence="5 8" id="KW-0812">Transmembrane</keyword>
<feature type="transmembrane region" description="Helical" evidence="8">
    <location>
        <begin position="487"/>
        <end position="509"/>
    </location>
</feature>
<dbReference type="EMBL" id="CP001322">
    <property type="protein sequence ID" value="ACL03985.1"/>
    <property type="molecule type" value="Genomic_DNA"/>
</dbReference>
<keyword evidence="7 8" id="KW-0472">Membrane</keyword>
<reference evidence="10 11" key="1">
    <citation type="journal article" date="2012" name="Environ. Microbiol.">
        <title>The genome sequence of Desulfatibacillum alkenivorans AK-01: a blueprint for anaerobic alkane oxidation.</title>
        <authorList>
            <person name="Callaghan A.V."/>
            <person name="Morris B.E."/>
            <person name="Pereira I.A."/>
            <person name="McInerney M.J."/>
            <person name="Austin R.N."/>
            <person name="Groves J.T."/>
            <person name="Kukor J.J."/>
            <person name="Suflita J.M."/>
            <person name="Young L.Y."/>
            <person name="Zylstra G.J."/>
            <person name="Wawrik B."/>
        </authorList>
    </citation>
    <scope>NUCLEOTIDE SEQUENCE [LARGE SCALE GENOMIC DNA]</scope>
    <source>
        <strain evidence="10 11">AK-01</strain>
    </source>
</reference>
<accession>B8FIJ5</accession>
<sequence>MGRKKLLAFSLLFSGFVLAPFLMLLFSALTNGEGSLSFENLHLLKLTSRQWVLLGRSVLLGVGASLGCIILGAPMSFLLHRTDVWGRSFFKKVYWLSLILPPYIQAIVWSKYIQGGMDSGWTGMTGLPAALFIFILSFYPIVTLLVSSGLEAMDQSLEETARLHRGPWTAIRKVTLPLLFPHIACGAILVFVFTIINFEVADILRLKVYPLEIFIFFSAYYDEKSATILSLPLIFTTLIFVWAQMRYMGEKSYVNLGRSQGGDMVYSLGRRRYISALFPAVITFLALAAPILALLKGAGNLVNYENAWKGGAGAVWYSLWTSAASAGGMALFSFPVAYCLVRMRGGLRGLLDFLIQTPFGAPSIVLGIGFITLWNQPIFDAVYGTSLLLILAMIAAYSPFVIKVISAGIKRVDEDLESVGRMGAGPLKVATRILLPLTAPPLIAGFAVGFVLSLSNLGTSLLVVAPGRSTLPITIYNYLHYGADETVCALSLFLLALTAASLAVLLLIYKFLSRRAWK</sequence>
<evidence type="ECO:0000313" key="10">
    <source>
        <dbReference type="EMBL" id="ACL03985.1"/>
    </source>
</evidence>
<feature type="transmembrane region" description="Helical" evidence="8">
    <location>
        <begin position="174"/>
        <end position="196"/>
    </location>
</feature>
<dbReference type="eggNOG" id="COG1178">
    <property type="taxonomic scope" value="Bacteria"/>
</dbReference>
<dbReference type="KEGG" id="dal:Dalk_2292"/>
<dbReference type="Proteomes" id="UP000000739">
    <property type="component" value="Chromosome"/>
</dbReference>
<comment type="subcellular location">
    <subcellularLocation>
        <location evidence="1">Cell inner membrane</location>
        <topology evidence="1">Multi-pass membrane protein</topology>
    </subcellularLocation>
    <subcellularLocation>
        <location evidence="8">Cell membrane</location>
        <topology evidence="8">Multi-pass membrane protein</topology>
    </subcellularLocation>
</comment>
<feature type="transmembrane region" description="Helical" evidence="8">
    <location>
        <begin position="129"/>
        <end position="153"/>
    </location>
</feature>
<dbReference type="Gene3D" id="1.10.3720.10">
    <property type="entry name" value="MetI-like"/>
    <property type="match status" value="2"/>
</dbReference>
<feature type="transmembrane region" description="Helical" evidence="8">
    <location>
        <begin position="226"/>
        <end position="243"/>
    </location>
</feature>
<feature type="transmembrane region" description="Helical" evidence="8">
    <location>
        <begin position="273"/>
        <end position="295"/>
    </location>
</feature>
<dbReference type="GO" id="GO:0005886">
    <property type="term" value="C:plasma membrane"/>
    <property type="evidence" value="ECO:0007669"/>
    <property type="project" value="UniProtKB-SubCell"/>
</dbReference>
<dbReference type="CDD" id="cd06261">
    <property type="entry name" value="TM_PBP2"/>
    <property type="match status" value="2"/>
</dbReference>
<dbReference type="InterPro" id="IPR000515">
    <property type="entry name" value="MetI-like"/>
</dbReference>
<dbReference type="AlphaFoldDB" id="B8FIJ5"/>
<evidence type="ECO:0000259" key="9">
    <source>
        <dbReference type="PROSITE" id="PS50928"/>
    </source>
</evidence>
<dbReference type="GO" id="GO:0055085">
    <property type="term" value="P:transmembrane transport"/>
    <property type="evidence" value="ECO:0007669"/>
    <property type="project" value="InterPro"/>
</dbReference>
<dbReference type="SUPFAM" id="SSF161098">
    <property type="entry name" value="MetI-like"/>
    <property type="match status" value="2"/>
</dbReference>
<gene>
    <name evidence="10" type="ordered locus">Dalk_2292</name>
</gene>
<feature type="transmembrane region" description="Helical" evidence="8">
    <location>
        <begin position="315"/>
        <end position="341"/>
    </location>
</feature>